<feature type="compositionally biased region" description="Basic and acidic residues" evidence="1">
    <location>
        <begin position="180"/>
        <end position="208"/>
    </location>
</feature>
<feature type="region of interest" description="Disordered" evidence="1">
    <location>
        <begin position="179"/>
        <end position="208"/>
    </location>
</feature>
<evidence type="ECO:0000313" key="4">
    <source>
        <dbReference type="Proteomes" id="UP000092730"/>
    </source>
</evidence>
<dbReference type="KEGG" id="kbi:30209694"/>
<gene>
    <name evidence="2" type="ORF">I302_05295</name>
    <name evidence="3" type="ORF">I302_106172</name>
</gene>
<dbReference type="RefSeq" id="XP_019046545.1">
    <property type="nucleotide sequence ID" value="XM_019191915.1"/>
</dbReference>
<dbReference type="VEuPathDB" id="FungiDB:I302_05295"/>
<evidence type="ECO:0000256" key="1">
    <source>
        <dbReference type="SAM" id="MobiDB-lite"/>
    </source>
</evidence>
<reference evidence="2" key="1">
    <citation type="submission" date="2013-07" db="EMBL/GenBank/DDBJ databases">
        <title>The Genome Sequence of Cryptococcus bestiolae CBS10118.</title>
        <authorList>
            <consortium name="The Broad Institute Genome Sequencing Platform"/>
            <person name="Cuomo C."/>
            <person name="Litvintseva A."/>
            <person name="Chen Y."/>
            <person name="Heitman J."/>
            <person name="Sun S."/>
            <person name="Springer D."/>
            <person name="Dromer F."/>
            <person name="Young S.K."/>
            <person name="Zeng Q."/>
            <person name="Gargeya S."/>
            <person name="Fitzgerald M."/>
            <person name="Abouelleil A."/>
            <person name="Alvarado L."/>
            <person name="Berlin A.M."/>
            <person name="Chapman S.B."/>
            <person name="Dewar J."/>
            <person name="Goldberg J."/>
            <person name="Griggs A."/>
            <person name="Gujja S."/>
            <person name="Hansen M."/>
            <person name="Howarth C."/>
            <person name="Imamovic A."/>
            <person name="Larimer J."/>
            <person name="McCowan C."/>
            <person name="Murphy C."/>
            <person name="Pearson M."/>
            <person name="Priest M."/>
            <person name="Roberts A."/>
            <person name="Saif S."/>
            <person name="Shea T."/>
            <person name="Sykes S."/>
            <person name="Wortman J."/>
            <person name="Nusbaum C."/>
            <person name="Birren B."/>
        </authorList>
    </citation>
    <scope>NUCLEOTIDE SEQUENCE [LARGE SCALE GENOMIC DNA]</scope>
    <source>
        <strain evidence="2">CBS 10118</strain>
    </source>
</reference>
<dbReference type="Proteomes" id="UP000092730">
    <property type="component" value="Chromosome 4"/>
</dbReference>
<organism evidence="2">
    <name type="scientific">Kwoniella bestiolae CBS 10118</name>
    <dbReference type="NCBI Taxonomy" id="1296100"/>
    <lineage>
        <taxon>Eukaryota</taxon>
        <taxon>Fungi</taxon>
        <taxon>Dikarya</taxon>
        <taxon>Basidiomycota</taxon>
        <taxon>Agaricomycotina</taxon>
        <taxon>Tremellomycetes</taxon>
        <taxon>Tremellales</taxon>
        <taxon>Cryptococcaceae</taxon>
        <taxon>Kwoniella</taxon>
    </lineage>
</organism>
<reference evidence="2" key="3">
    <citation type="submission" date="2014-01" db="EMBL/GenBank/DDBJ databases">
        <title>Evolution of pathogenesis and genome organization in the Tremellales.</title>
        <authorList>
            <person name="Cuomo C."/>
            <person name="Litvintseva A."/>
            <person name="Heitman J."/>
            <person name="Chen Y."/>
            <person name="Sun S."/>
            <person name="Springer D."/>
            <person name="Dromer F."/>
            <person name="Young S."/>
            <person name="Zeng Q."/>
            <person name="Chapman S."/>
            <person name="Gujja S."/>
            <person name="Saif S."/>
            <person name="Birren B."/>
        </authorList>
    </citation>
    <scope>NUCLEOTIDE SEQUENCE</scope>
    <source>
        <strain evidence="2">CBS 10118</strain>
    </source>
</reference>
<accession>A0A1B9G389</accession>
<dbReference type="AlphaFoldDB" id="A0A1B9G389"/>
<reference evidence="3" key="4">
    <citation type="submission" date="2024-02" db="EMBL/GenBank/DDBJ databases">
        <title>Comparative genomics of Cryptococcus and Kwoniella reveals pathogenesis evolution and contrasting modes of karyotype evolution via chromosome fusion or intercentromeric recombination.</title>
        <authorList>
            <person name="Coelho M.A."/>
            <person name="David-Palma M."/>
            <person name="Shea T."/>
            <person name="Bowers K."/>
            <person name="McGinley-Smith S."/>
            <person name="Mohammad A.W."/>
            <person name="Gnirke A."/>
            <person name="Yurkov A.M."/>
            <person name="Nowrousian M."/>
            <person name="Sun S."/>
            <person name="Cuomo C.A."/>
            <person name="Heitman J."/>
        </authorList>
    </citation>
    <scope>NUCLEOTIDE SEQUENCE</scope>
    <source>
        <strain evidence="3">CBS 10118</strain>
    </source>
</reference>
<reference evidence="3" key="2">
    <citation type="submission" date="2013-07" db="EMBL/GenBank/DDBJ databases">
        <authorList>
            <consortium name="The Broad Institute Genome Sequencing Platform"/>
            <person name="Cuomo C."/>
            <person name="Litvintseva A."/>
            <person name="Chen Y."/>
            <person name="Heitman J."/>
            <person name="Sun S."/>
            <person name="Springer D."/>
            <person name="Dromer F."/>
            <person name="Young S.K."/>
            <person name="Zeng Q."/>
            <person name="Gargeya S."/>
            <person name="Fitzgerald M."/>
            <person name="Abouelleil A."/>
            <person name="Alvarado L."/>
            <person name="Berlin A.M."/>
            <person name="Chapman S.B."/>
            <person name="Dewar J."/>
            <person name="Goldberg J."/>
            <person name="Griggs A."/>
            <person name="Gujja S."/>
            <person name="Hansen M."/>
            <person name="Howarth C."/>
            <person name="Imamovic A."/>
            <person name="Larimer J."/>
            <person name="McCowan C."/>
            <person name="Murphy C."/>
            <person name="Pearson M."/>
            <person name="Priest M."/>
            <person name="Roberts A."/>
            <person name="Saif S."/>
            <person name="Shea T."/>
            <person name="Sykes S."/>
            <person name="Wortman J."/>
            <person name="Nusbaum C."/>
            <person name="Birren B."/>
        </authorList>
    </citation>
    <scope>NUCLEOTIDE SEQUENCE</scope>
    <source>
        <strain evidence="3">CBS 10118</strain>
    </source>
</reference>
<keyword evidence="4" id="KW-1185">Reference proteome</keyword>
<name>A0A1B9G389_9TREE</name>
<dbReference type="EMBL" id="CP144544">
    <property type="protein sequence ID" value="WVW84143.1"/>
    <property type="molecule type" value="Genomic_DNA"/>
</dbReference>
<sequence length="208" mass="23192">MPLLYPVPKSTITYQTLTIPASSTGEPEGKESVFKHEPLLIHEDTNQPKILSSTWINSDASTKTTTVNRVLVDLYHRRPDPDSKRDEEMINKTSMVSLTSAKHWRSVETERMFTNRDSGSRNPPDYLTACGTDTMAVQNAQNKILSPLGLSVQHGTVPRGEMERLTGLNFTNGLHSTHIGKVDTDNSEREHSVRKVDVPLANDDHTDA</sequence>
<dbReference type="EMBL" id="KI894021">
    <property type="protein sequence ID" value="OCF25475.1"/>
    <property type="molecule type" value="Genomic_DNA"/>
</dbReference>
<proteinExistence type="predicted"/>
<evidence type="ECO:0000313" key="2">
    <source>
        <dbReference type="EMBL" id="OCF25475.1"/>
    </source>
</evidence>
<evidence type="ECO:0000313" key="3">
    <source>
        <dbReference type="EMBL" id="WVW84143.1"/>
    </source>
</evidence>
<dbReference type="GeneID" id="30209694"/>
<protein>
    <submittedName>
        <fullName evidence="2">Uncharacterized protein</fullName>
    </submittedName>
</protein>